<protein>
    <submittedName>
        <fullName evidence="2">Uncharacterized protein</fullName>
    </submittedName>
</protein>
<reference evidence="2" key="1">
    <citation type="submission" date="2022-11" db="EMBL/GenBank/DDBJ databases">
        <title>Centuries of genome instability and evolution in soft-shell clam transmissible cancer (bioRxiv).</title>
        <authorList>
            <person name="Hart S.F.M."/>
            <person name="Yonemitsu M.A."/>
            <person name="Giersch R.M."/>
            <person name="Beal B.F."/>
            <person name="Arriagada G."/>
            <person name="Davis B.W."/>
            <person name="Ostrander E.A."/>
            <person name="Goff S.P."/>
            <person name="Metzger M.J."/>
        </authorList>
    </citation>
    <scope>NUCLEOTIDE SEQUENCE</scope>
    <source>
        <strain evidence="2">MELC-2E11</strain>
        <tissue evidence="2">Siphon/mantle</tissue>
    </source>
</reference>
<feature type="compositionally biased region" description="Polar residues" evidence="1">
    <location>
        <begin position="18"/>
        <end position="39"/>
    </location>
</feature>
<accession>A0ABY7DXJ4</accession>
<organism evidence="2 3">
    <name type="scientific">Mya arenaria</name>
    <name type="common">Soft-shell clam</name>
    <dbReference type="NCBI Taxonomy" id="6604"/>
    <lineage>
        <taxon>Eukaryota</taxon>
        <taxon>Metazoa</taxon>
        <taxon>Spiralia</taxon>
        <taxon>Lophotrochozoa</taxon>
        <taxon>Mollusca</taxon>
        <taxon>Bivalvia</taxon>
        <taxon>Autobranchia</taxon>
        <taxon>Heteroconchia</taxon>
        <taxon>Euheterodonta</taxon>
        <taxon>Imparidentia</taxon>
        <taxon>Neoheterodontei</taxon>
        <taxon>Myida</taxon>
        <taxon>Myoidea</taxon>
        <taxon>Myidae</taxon>
        <taxon>Mya</taxon>
    </lineage>
</organism>
<feature type="compositionally biased region" description="Polar residues" evidence="1">
    <location>
        <begin position="68"/>
        <end position="94"/>
    </location>
</feature>
<feature type="compositionally biased region" description="Pro residues" evidence="1">
    <location>
        <begin position="155"/>
        <end position="165"/>
    </location>
</feature>
<feature type="region of interest" description="Disordered" evidence="1">
    <location>
        <begin position="1"/>
        <end position="198"/>
    </location>
</feature>
<feature type="compositionally biased region" description="Low complexity" evidence="1">
    <location>
        <begin position="40"/>
        <end position="67"/>
    </location>
</feature>
<feature type="region of interest" description="Disordered" evidence="1">
    <location>
        <begin position="349"/>
        <end position="370"/>
    </location>
</feature>
<proteinExistence type="predicted"/>
<dbReference type="Proteomes" id="UP001164746">
    <property type="component" value="Chromosome 4"/>
</dbReference>
<evidence type="ECO:0000313" key="3">
    <source>
        <dbReference type="Proteomes" id="UP001164746"/>
    </source>
</evidence>
<feature type="compositionally biased region" description="Low complexity" evidence="1">
    <location>
        <begin position="95"/>
        <end position="109"/>
    </location>
</feature>
<dbReference type="EMBL" id="CP111015">
    <property type="protein sequence ID" value="WAR01589.1"/>
    <property type="molecule type" value="Genomic_DNA"/>
</dbReference>
<feature type="compositionally biased region" description="Polar residues" evidence="1">
    <location>
        <begin position="178"/>
        <end position="198"/>
    </location>
</feature>
<keyword evidence="3" id="KW-1185">Reference proteome</keyword>
<name>A0ABY7DXJ4_MYAAR</name>
<sequence length="413" mass="43250">MAGGGSFGGPMNFGPNGQPQFTSQDTTASNQNEQSTPQRFPNGQANFQNGQPNFPNGQPNFQNGQRQANFPNGQAQPNFPNGQAQTNFPNGQANFPQGFPNGQQPQFPMGFPPQRFPNGRQPFFPPGVPSRQPLPFPDRTQRSGQSEMAFGGPFPGGPFPFPPGGPGFQQTGFEDFRAQQSADLGPEFSTTSDQQQQNDISLNFQPLDQGPQLPFNTDQNPEFSGPSMNMNQQTGNSFDVSFTPTGRDSAAITRNVSEKSATSGSMQPVLDLSLQPEPPTDTADMATATMDVMLNGDMSSSATAVDAQGGGPQMEVVVTPVEPVPVFTPPQADFSFFMGGSTAPEGDDTFDITGTGGAQPSMDAAGAAGSDGTIAMSGGNAASAANQPIVVETKPTDVVANDVTNDIAPPKTP</sequence>
<evidence type="ECO:0000256" key="1">
    <source>
        <dbReference type="SAM" id="MobiDB-lite"/>
    </source>
</evidence>
<feature type="compositionally biased region" description="Pro residues" evidence="1">
    <location>
        <begin position="123"/>
        <end position="136"/>
    </location>
</feature>
<evidence type="ECO:0000313" key="2">
    <source>
        <dbReference type="EMBL" id="WAR01589.1"/>
    </source>
</evidence>
<gene>
    <name evidence="2" type="ORF">MAR_008147</name>
</gene>